<sequence>MCKGVPATFDNALINPNAEKHIDALLDYISDRSDAAKRNMYNHFRDYLLWAEQNNQAPFTQEAIDGFNNASDNIARKRALNRFHRIMGMKLPPVLVPGSKPRKKSNKSKASKPRTYPVEPTSYHPIEGRDCFVFTVDGDHKIIVNSRTTGLTQLSLRADIQHLSDRYQLLSSLKEVFDECSGDTFLSKVGKIKDFIRCTKHQFFSADTLSDYVEKQHQAVLLKKPGATHGRRKASAVVELFDIAEIDIPTSLRKRISKLPNPRSVPVQSYEQKAYKKLVKFLLDTQKQSYQKLIERVYTGPMTVSGETIECLGFTDVMSMFMSASYYLIARYSAWTDGTIKGLLKSDIEFENKDGEWIHLKAIKPRANYKELELTLYNGPRNGNAIRKTGYRILQDILRVTESFGIQSEKLLFTVKEDGKVFPLRLQGRLRDCILRIIPDLGSLSSQRIRETEIAISHQKGFQAAALRAGSTKHVVKRHYSDGFREDANQQITQVSNAIYDVAQSGVAHESPESIKKRLYDTYRIPILTDTKSNTPMGTRCSSTQTDNAFSTKAANRNLGELSCADLTSCFGCKHAAIIDSADDIWNLLSFKNQLKEGRLFSLNTTHHDKNFAETIAKIDLAVEQCSASNVAAAENKYQNDGPHPFWAGDEFL</sequence>
<name>A0AAC9JEH7_9ALTE</name>
<dbReference type="AlphaFoldDB" id="A0AAC9JEH7"/>
<evidence type="ECO:0000313" key="2">
    <source>
        <dbReference type="EMBL" id="APD92258.1"/>
    </source>
</evidence>
<proteinExistence type="predicted"/>
<organism evidence="2 3">
    <name type="scientific">Alteromonas mediterranea</name>
    <dbReference type="NCBI Taxonomy" id="314275"/>
    <lineage>
        <taxon>Bacteria</taxon>
        <taxon>Pseudomonadati</taxon>
        <taxon>Pseudomonadota</taxon>
        <taxon>Gammaproteobacteria</taxon>
        <taxon>Alteromonadales</taxon>
        <taxon>Alteromonadaceae</taxon>
        <taxon>Alteromonas/Salinimonas group</taxon>
        <taxon>Alteromonas</taxon>
    </lineage>
</organism>
<reference evidence="2 3" key="1">
    <citation type="submission" date="2016-11" db="EMBL/GenBank/DDBJ databases">
        <title>Networking in microbes: conjugative elements and plasmids in the genus Alteromonas.</title>
        <authorList>
            <person name="Lopez-Perez M."/>
            <person name="Ramon-Marco N."/>
            <person name="Rodriguez-Valera F."/>
        </authorList>
    </citation>
    <scope>NUCLEOTIDE SEQUENCE [LARGE SCALE GENOMIC DNA]</scope>
    <source>
        <strain evidence="2 3">CP48</strain>
        <plasmid evidence="3">pamcp48-600</plasmid>
    </source>
</reference>
<protein>
    <submittedName>
        <fullName evidence="2">Uncharacterized protein</fullName>
    </submittedName>
</protein>
<dbReference type="EMBL" id="CP018025">
    <property type="protein sequence ID" value="APD92258.1"/>
    <property type="molecule type" value="Genomic_DNA"/>
</dbReference>
<dbReference type="Proteomes" id="UP000182101">
    <property type="component" value="Plasmid pAMCP48-600"/>
</dbReference>
<evidence type="ECO:0000256" key="1">
    <source>
        <dbReference type="SAM" id="MobiDB-lite"/>
    </source>
</evidence>
<gene>
    <name evidence="2" type="ORF">BM524_20320</name>
</gene>
<feature type="region of interest" description="Disordered" evidence="1">
    <location>
        <begin position="92"/>
        <end position="120"/>
    </location>
</feature>
<keyword evidence="2" id="KW-0614">Plasmid</keyword>
<feature type="compositionally biased region" description="Basic residues" evidence="1">
    <location>
        <begin position="100"/>
        <end position="112"/>
    </location>
</feature>
<accession>A0AAC9JEH7</accession>
<geneLocation type="plasmid" evidence="3">
    <name>pamcp48-600</name>
</geneLocation>
<evidence type="ECO:0000313" key="3">
    <source>
        <dbReference type="Proteomes" id="UP000182101"/>
    </source>
</evidence>